<dbReference type="InterPro" id="IPR025263">
    <property type="entry name" value="YhdP_central"/>
</dbReference>
<organism evidence="3 4">
    <name type="scientific">Orrella marina</name>
    <dbReference type="NCBI Taxonomy" id="2163011"/>
    <lineage>
        <taxon>Bacteria</taxon>
        <taxon>Pseudomonadati</taxon>
        <taxon>Pseudomonadota</taxon>
        <taxon>Betaproteobacteria</taxon>
        <taxon>Burkholderiales</taxon>
        <taxon>Alcaligenaceae</taxon>
        <taxon>Orrella</taxon>
    </lineage>
</organism>
<protein>
    <recommendedName>
        <fullName evidence="2">YhdP central domain-containing protein</fullName>
    </recommendedName>
</protein>
<reference evidence="3 4" key="1">
    <citation type="submission" date="2018-04" db="EMBL/GenBank/DDBJ databases">
        <title>Bordetella sp. HZ20 isolated from seawater.</title>
        <authorList>
            <person name="Sun C."/>
        </authorList>
    </citation>
    <scope>NUCLEOTIDE SEQUENCE [LARGE SCALE GENOMIC DNA]</scope>
    <source>
        <strain evidence="3 4">HZ20</strain>
    </source>
</reference>
<feature type="domain" description="YhdP central" evidence="2">
    <location>
        <begin position="4"/>
        <end position="226"/>
    </location>
</feature>
<evidence type="ECO:0000313" key="4">
    <source>
        <dbReference type="Proteomes" id="UP000244571"/>
    </source>
</evidence>
<dbReference type="OrthoDB" id="8521382at2"/>
<feature type="compositionally biased region" description="Basic and acidic residues" evidence="1">
    <location>
        <begin position="288"/>
        <end position="307"/>
    </location>
</feature>
<evidence type="ECO:0000256" key="1">
    <source>
        <dbReference type="SAM" id="MobiDB-lite"/>
    </source>
</evidence>
<feature type="region of interest" description="Disordered" evidence="1">
    <location>
        <begin position="247"/>
        <end position="326"/>
    </location>
</feature>
<name>A0A2R4XII2_9BURK</name>
<gene>
    <name evidence="3" type="ORF">DBV39_07190</name>
</gene>
<dbReference type="KEGG" id="boz:DBV39_07190"/>
<dbReference type="InterPro" id="IPR011836">
    <property type="entry name" value="YhdP"/>
</dbReference>
<feature type="compositionally biased region" description="Polar residues" evidence="1">
    <location>
        <begin position="268"/>
        <end position="286"/>
    </location>
</feature>
<feature type="compositionally biased region" description="Polar residues" evidence="1">
    <location>
        <begin position="313"/>
        <end position="326"/>
    </location>
</feature>
<dbReference type="PANTHER" id="PTHR38690:SF1">
    <property type="entry name" value="PROTEASE"/>
    <property type="match status" value="1"/>
</dbReference>
<evidence type="ECO:0000313" key="3">
    <source>
        <dbReference type="EMBL" id="AWB33529.1"/>
    </source>
</evidence>
<dbReference type="PANTHER" id="PTHR38690">
    <property type="entry name" value="PROTEASE-RELATED"/>
    <property type="match status" value="1"/>
</dbReference>
<dbReference type="AlphaFoldDB" id="A0A2R4XII2"/>
<accession>A0A2R4XII2</accession>
<dbReference type="RefSeq" id="WP_108620958.1">
    <property type="nucleotide sequence ID" value="NZ_CP028901.1"/>
</dbReference>
<proteinExistence type="predicted"/>
<dbReference type="Proteomes" id="UP000244571">
    <property type="component" value="Chromosome"/>
</dbReference>
<sequence>MLTGPAASLSATGQWRFIQSNPGMNADIELDIKDLGEFMGALGHPGQIRRGKGTVKAQIDWQNFPWFLGYEGMQGKAQIDLSEGIFDHVNSESARVLELLSLQSFNRILNINVNRGETFANGFPWSSIRGNLDINKGQINTADLLIDSPVATIAFNGGANLVSEQLNIRATVRPNLDMSGTAMATGFLLNPVIGLGALVGNYLLRTPLESALSLRYEVRGPWTDPQLKEVGATEEPLPDSVRELQEQALKESGKQDAVPGDTPASVDSKPSSPTGTSDAAQSSSTEEPAPRVEREVYRIELGRDSGFDPKATSGVQGKAQAQQPAQ</sequence>
<keyword evidence="4" id="KW-1185">Reference proteome</keyword>
<dbReference type="EMBL" id="CP028901">
    <property type="protein sequence ID" value="AWB33529.1"/>
    <property type="molecule type" value="Genomic_DNA"/>
</dbReference>
<dbReference type="Pfam" id="PF13116">
    <property type="entry name" value="YhdP"/>
    <property type="match status" value="1"/>
</dbReference>
<evidence type="ECO:0000259" key="2">
    <source>
        <dbReference type="Pfam" id="PF13116"/>
    </source>
</evidence>